<dbReference type="eggNOG" id="KOG2177">
    <property type="taxonomic scope" value="Eukaryota"/>
</dbReference>
<dbReference type="PANTHER" id="PTHR25462:SF296">
    <property type="entry name" value="MEIOTIC P26, ISOFORM F"/>
    <property type="match status" value="1"/>
</dbReference>
<evidence type="ECO:0008006" key="11">
    <source>
        <dbReference type="Google" id="ProtNLM"/>
    </source>
</evidence>
<feature type="repeat" description="NHL" evidence="7">
    <location>
        <begin position="613"/>
        <end position="654"/>
    </location>
</feature>
<feature type="domain" description="RING-type" evidence="8">
    <location>
        <begin position="22"/>
        <end position="66"/>
    </location>
</feature>
<dbReference type="SMART" id="SM00336">
    <property type="entry name" value="BBOX"/>
    <property type="match status" value="2"/>
</dbReference>
<dbReference type="InterPro" id="IPR017907">
    <property type="entry name" value="Znf_RING_CS"/>
</dbReference>
<evidence type="ECO:0000256" key="6">
    <source>
        <dbReference type="PROSITE-ProRule" id="PRU00024"/>
    </source>
</evidence>
<dbReference type="Pfam" id="PF01436">
    <property type="entry name" value="NHL"/>
    <property type="match status" value="3"/>
</dbReference>
<dbReference type="InterPro" id="IPR001258">
    <property type="entry name" value="NHL_repeat"/>
</dbReference>
<dbReference type="InterPro" id="IPR047153">
    <property type="entry name" value="TRIM45/56/19-like"/>
</dbReference>
<proteinExistence type="predicted"/>
<organism evidence="10">
    <name type="scientific">Amphimedon queenslandica</name>
    <name type="common">Sponge</name>
    <dbReference type="NCBI Taxonomy" id="400682"/>
    <lineage>
        <taxon>Eukaryota</taxon>
        <taxon>Metazoa</taxon>
        <taxon>Porifera</taxon>
        <taxon>Demospongiae</taxon>
        <taxon>Heteroscleromorpha</taxon>
        <taxon>Haplosclerida</taxon>
        <taxon>Niphatidae</taxon>
        <taxon>Amphimedon</taxon>
    </lineage>
</organism>
<dbReference type="InParanoid" id="A0A1X7UWR7"/>
<dbReference type="PROSITE" id="PS50119">
    <property type="entry name" value="ZF_BBOX"/>
    <property type="match status" value="2"/>
</dbReference>
<dbReference type="GO" id="GO:0008270">
    <property type="term" value="F:zinc ion binding"/>
    <property type="evidence" value="ECO:0007669"/>
    <property type="project" value="UniProtKB-KW"/>
</dbReference>
<dbReference type="PROSITE" id="PS00518">
    <property type="entry name" value="ZF_RING_1"/>
    <property type="match status" value="1"/>
</dbReference>
<keyword evidence="3" id="KW-0677">Repeat</keyword>
<keyword evidence="2" id="KW-0479">Metal-binding</keyword>
<keyword evidence="1" id="KW-0597">Phosphoprotein</keyword>
<dbReference type="Gene3D" id="4.10.830.40">
    <property type="match status" value="1"/>
</dbReference>
<feature type="repeat" description="NHL" evidence="7">
    <location>
        <begin position="563"/>
        <end position="607"/>
    </location>
</feature>
<feature type="domain" description="B box-type" evidence="9">
    <location>
        <begin position="167"/>
        <end position="205"/>
    </location>
</feature>
<dbReference type="SUPFAM" id="SSF57845">
    <property type="entry name" value="B-box zinc-binding domain"/>
    <property type="match status" value="1"/>
</dbReference>
<feature type="domain" description="B box-type" evidence="9">
    <location>
        <begin position="101"/>
        <end position="149"/>
    </location>
</feature>
<evidence type="ECO:0000256" key="4">
    <source>
        <dbReference type="ARBA" id="ARBA00022771"/>
    </source>
</evidence>
<dbReference type="InterPro" id="IPR011042">
    <property type="entry name" value="6-blade_b-propeller_TolB-like"/>
</dbReference>
<dbReference type="OrthoDB" id="342730at2759"/>
<dbReference type="CDD" id="cd05819">
    <property type="entry name" value="NHL"/>
    <property type="match status" value="1"/>
</dbReference>
<keyword evidence="4 6" id="KW-0863">Zinc-finger</keyword>
<keyword evidence="5" id="KW-0862">Zinc</keyword>
<dbReference type="PANTHER" id="PTHR25462">
    <property type="entry name" value="BONUS, ISOFORM C-RELATED"/>
    <property type="match status" value="1"/>
</dbReference>
<evidence type="ECO:0000256" key="7">
    <source>
        <dbReference type="PROSITE-ProRule" id="PRU00504"/>
    </source>
</evidence>
<dbReference type="Gene3D" id="3.30.160.60">
    <property type="entry name" value="Classic Zinc Finger"/>
    <property type="match status" value="1"/>
</dbReference>
<sequence length="754" mass="83813">MATKPSSFFSPGLLKLEEQLNCPVCLDHYTNPKTLPCLHSFCQHCLEGLLLDKKNETYYLSCPTCRCDTKLPEKGVGAFPVAFTLINLKEIYSVMKKVADSQQVTCDNCTGISANATGYCKDCSKFLCQKCMDIHKCWAPFAYHQRLDEEKASVSSASQLLALAKQEPSLTCSVPSHDEPLMYYCDTCDESICLDCAILTNKDHKYNLIADTCSFTKHREALENSLNPVKEKIEALKMALSALAEREGKVRERGEGVLEEIHKTITNVFRQSERKLIEQAKRVTNIKLKVLSEQMKSAEKSLSLLEDVEDYVEQSLKTGGFRQFVMYKKQMIELISEVTAQINVEELHPKEKVDFVFHKSHKDIKSLHHIGDIVSIPQCRVKKIDHITPAGKVVSFSLSMEAPDSSLLSAPLSSLKCSLVPVGKCDQPIHTTVTTTSTDPGVYRIQCNPSKCGTHTVKVEIDDVPLEDISLVIPFNPYFDNITAVRSISGFNCPWGVAVTDDNHIIITEFWGNTVTIRDRMGNKVKSLGGEGGSGDVKFSHPRGIAITPDNFILKISMDGYLIASFGEEGSGSLQFNSPSGIAISPITGYVYVADYYNNRIQVLNSDLTFYDSFGSRGSLPGQFKAPRDIAINSQGLVYVADRNNYRIQKFSPQENRPCIRYRYQFDTQAPNSVGIAIDTVATGDLVHVSEWGNHSVSVFTGDGVFVNSFGCKGGRFLENFKHPSGLAVNKINLIKMDFCIFVIIVINDSLFIK</sequence>
<dbReference type="AlphaFoldDB" id="A0A1X7UWR7"/>
<dbReference type="InterPro" id="IPR000315">
    <property type="entry name" value="Znf_B-box"/>
</dbReference>
<dbReference type="SUPFAM" id="SSF57850">
    <property type="entry name" value="RING/U-box"/>
    <property type="match status" value="1"/>
</dbReference>
<dbReference type="SUPFAM" id="SSF101898">
    <property type="entry name" value="NHL repeat"/>
    <property type="match status" value="1"/>
</dbReference>
<feature type="repeat" description="NHL" evidence="7">
    <location>
        <begin position="491"/>
        <end position="521"/>
    </location>
</feature>
<dbReference type="Gene3D" id="3.30.40.10">
    <property type="entry name" value="Zinc/RING finger domain, C3HC4 (zinc finger)"/>
    <property type="match status" value="1"/>
</dbReference>
<protein>
    <recommendedName>
        <fullName evidence="11">RING-type domain-containing protein</fullName>
    </recommendedName>
</protein>
<reference evidence="10" key="1">
    <citation type="submission" date="2017-05" db="UniProtKB">
        <authorList>
            <consortium name="EnsemblMetazoa"/>
        </authorList>
    </citation>
    <scope>IDENTIFICATION</scope>
</reference>
<evidence type="ECO:0000259" key="8">
    <source>
        <dbReference type="PROSITE" id="PS50089"/>
    </source>
</evidence>
<dbReference type="PROSITE" id="PS51125">
    <property type="entry name" value="NHL"/>
    <property type="match status" value="3"/>
</dbReference>
<evidence type="ECO:0000259" key="9">
    <source>
        <dbReference type="PROSITE" id="PS50119"/>
    </source>
</evidence>
<evidence type="ECO:0000256" key="1">
    <source>
        <dbReference type="ARBA" id="ARBA00022553"/>
    </source>
</evidence>
<evidence type="ECO:0000256" key="5">
    <source>
        <dbReference type="ARBA" id="ARBA00022833"/>
    </source>
</evidence>
<dbReference type="InterPro" id="IPR001841">
    <property type="entry name" value="Znf_RING"/>
</dbReference>
<dbReference type="EnsemblMetazoa" id="Aqu2.1.31979_001">
    <property type="protein sequence ID" value="Aqu2.1.31979_001"/>
    <property type="gene ID" value="Aqu2.1.31979"/>
</dbReference>
<name>A0A1X7UWR7_AMPQE</name>
<dbReference type="InterPro" id="IPR027370">
    <property type="entry name" value="Znf-RING_euk"/>
</dbReference>
<dbReference type="Gene3D" id="2.120.10.30">
    <property type="entry name" value="TolB, C-terminal domain"/>
    <property type="match status" value="2"/>
</dbReference>
<dbReference type="InterPro" id="IPR013083">
    <property type="entry name" value="Znf_RING/FYVE/PHD"/>
</dbReference>
<evidence type="ECO:0000313" key="10">
    <source>
        <dbReference type="EnsemblMetazoa" id="Aqu2.1.31979_001"/>
    </source>
</evidence>
<dbReference type="PROSITE" id="PS50089">
    <property type="entry name" value="ZF_RING_2"/>
    <property type="match status" value="1"/>
</dbReference>
<evidence type="ECO:0000256" key="3">
    <source>
        <dbReference type="ARBA" id="ARBA00022737"/>
    </source>
</evidence>
<accession>A0A1X7UWR7</accession>
<evidence type="ECO:0000256" key="2">
    <source>
        <dbReference type="ARBA" id="ARBA00022723"/>
    </source>
</evidence>
<dbReference type="Pfam" id="PF13445">
    <property type="entry name" value="zf-RING_UBOX"/>
    <property type="match status" value="1"/>
</dbReference>
<dbReference type="SMART" id="SM00184">
    <property type="entry name" value="RING"/>
    <property type="match status" value="1"/>
</dbReference>